<evidence type="ECO:0000313" key="1">
    <source>
        <dbReference type="EMBL" id="SEE39898.1"/>
    </source>
</evidence>
<dbReference type="EMBL" id="FNUG01000001">
    <property type="protein sequence ID" value="SEE39898.1"/>
    <property type="molecule type" value="Genomic_DNA"/>
</dbReference>
<dbReference type="PANTHER" id="PTHR43861">
    <property type="entry name" value="TRANS-ACONITATE 2-METHYLTRANSFERASE-RELATED"/>
    <property type="match status" value="1"/>
</dbReference>
<dbReference type="InterPro" id="IPR029063">
    <property type="entry name" value="SAM-dependent_MTases_sf"/>
</dbReference>
<evidence type="ECO:0000313" key="2">
    <source>
        <dbReference type="Proteomes" id="UP000199448"/>
    </source>
</evidence>
<dbReference type="Gene3D" id="3.40.50.150">
    <property type="entry name" value="Vaccinia Virus protein VP39"/>
    <property type="match status" value="1"/>
</dbReference>
<keyword evidence="1" id="KW-0808">Transferase</keyword>
<dbReference type="GO" id="GO:0032259">
    <property type="term" value="P:methylation"/>
    <property type="evidence" value="ECO:0007669"/>
    <property type="project" value="UniProtKB-KW"/>
</dbReference>
<keyword evidence="2" id="KW-1185">Reference proteome</keyword>
<dbReference type="AlphaFoldDB" id="A0A1H5IK72"/>
<dbReference type="STRING" id="390640.SAMN04488034_101438"/>
<dbReference type="Proteomes" id="UP000199448">
    <property type="component" value="Unassembled WGS sequence"/>
</dbReference>
<accession>A0A1H5IK72</accession>
<name>A0A1H5IK72_9FLAO</name>
<dbReference type="CDD" id="cd02440">
    <property type="entry name" value="AdoMet_MTases"/>
    <property type="match status" value="1"/>
</dbReference>
<dbReference type="GO" id="GO:0008168">
    <property type="term" value="F:methyltransferase activity"/>
    <property type="evidence" value="ECO:0007669"/>
    <property type="project" value="UniProtKB-KW"/>
</dbReference>
<gene>
    <name evidence="1" type="ORF">SAMN04488034_101438</name>
</gene>
<dbReference type="OrthoDB" id="2370471at2"/>
<keyword evidence="1" id="KW-0489">Methyltransferase</keyword>
<dbReference type="Pfam" id="PF13489">
    <property type="entry name" value="Methyltransf_23"/>
    <property type="match status" value="1"/>
</dbReference>
<dbReference type="SUPFAM" id="SSF53335">
    <property type="entry name" value="S-adenosyl-L-methionine-dependent methyltransferases"/>
    <property type="match status" value="1"/>
</dbReference>
<sequence length="273" mass="31654">MVCKDYTVSHKFFELKRENQFDLLGTFPRPKENELPEFYKSEKYISHTDSKNSIFEKVYQKVKSYMLQKKLEWIEKEKKGRGKLLDIGAGTGDFLAEAKKKGYDVFGVEPNSGAKQLALKKGISLKENTSSFPDEEFDVITMWHVLEHVPDLEDQVNELFRVLKKDGLLVVAVPNFKSYDANVYKEHWAAFDVPRHLYHFSRTSIQKIFSEFNFEVIKEKGLPFDSYYVSLLSENYRNGKGNPLKAAFTGFISNQKAKDTGEYSSIAYFLKKQ</sequence>
<dbReference type="RefSeq" id="WP_093112263.1">
    <property type="nucleotide sequence ID" value="NZ_FNGG01000001.1"/>
</dbReference>
<proteinExistence type="predicted"/>
<organism evidence="1 2">
    <name type="scientific">Salinimicrobium catena</name>
    <dbReference type="NCBI Taxonomy" id="390640"/>
    <lineage>
        <taxon>Bacteria</taxon>
        <taxon>Pseudomonadati</taxon>
        <taxon>Bacteroidota</taxon>
        <taxon>Flavobacteriia</taxon>
        <taxon>Flavobacteriales</taxon>
        <taxon>Flavobacteriaceae</taxon>
        <taxon>Salinimicrobium</taxon>
    </lineage>
</organism>
<protein>
    <submittedName>
        <fullName evidence="1">2-polyprenyl-3-methyl-5-hydroxy-6-metoxy-1,4-benzoquinol methylase</fullName>
    </submittedName>
</protein>
<reference evidence="1 2" key="1">
    <citation type="submission" date="2016-10" db="EMBL/GenBank/DDBJ databases">
        <authorList>
            <person name="de Groot N.N."/>
        </authorList>
    </citation>
    <scope>NUCLEOTIDE SEQUENCE [LARGE SCALE GENOMIC DNA]</scope>
    <source>
        <strain evidence="1 2">DSM 23553</strain>
    </source>
</reference>